<dbReference type="Gene3D" id="1.20.58.380">
    <property type="entry name" value="Flagellar protein flit"/>
    <property type="match status" value="1"/>
</dbReference>
<reference evidence="5" key="2">
    <citation type="journal article" date="2011" name="Microb. Ecol.">
        <title>Taxonomic and Functional Metagenomic Profiling of the Microbial Community in the Anoxic Sediment of a Sub-saline Shallow Lake (Laguna de Carrizo, Central Spain).</title>
        <authorList>
            <person name="Ferrer M."/>
            <person name="Guazzaroni M.E."/>
            <person name="Richter M."/>
            <person name="Garcia-Salamanca A."/>
            <person name="Yarza P."/>
            <person name="Suarez-Suarez A."/>
            <person name="Solano J."/>
            <person name="Alcaide M."/>
            <person name="van Dillewijn P."/>
            <person name="Molina-Henares M.A."/>
            <person name="Lopez-Cortes N."/>
            <person name="Al-Ramahi Y."/>
            <person name="Guerrero C."/>
            <person name="Acosta A."/>
            <person name="de Eugenio L.I."/>
            <person name="Martinez V."/>
            <person name="Marques S."/>
            <person name="Rojo F."/>
            <person name="Santero E."/>
            <person name="Genilloud O."/>
            <person name="Perez-Perez J."/>
            <person name="Rossello-Mora R."/>
            <person name="Ramos J.L."/>
        </authorList>
    </citation>
    <scope>NUCLEOTIDE SEQUENCE</scope>
</reference>
<reference evidence="5" key="1">
    <citation type="submission" date="2010-07" db="EMBL/GenBank/DDBJ databases">
        <authorList>
            <consortium name="CONSOLIDER consortium CSD2007-00005"/>
            <person name="Guazzaroni M.-E."/>
            <person name="Richter M."/>
            <person name="Garcia-Salamanca A."/>
            <person name="Yarza P."/>
            <person name="Ferrer M."/>
        </authorList>
    </citation>
    <scope>NUCLEOTIDE SEQUENCE</scope>
</reference>
<organism evidence="5">
    <name type="scientific">sediment metagenome</name>
    <dbReference type="NCBI Taxonomy" id="749907"/>
    <lineage>
        <taxon>unclassified sequences</taxon>
        <taxon>metagenomes</taxon>
        <taxon>ecological metagenomes</taxon>
    </lineage>
</organism>
<dbReference type="EMBL" id="ADZX01000433">
    <property type="protein sequence ID" value="EFK96623.1"/>
    <property type="molecule type" value="Genomic_DNA"/>
</dbReference>
<keyword evidence="2" id="KW-0963">Cytoplasm</keyword>
<evidence type="ECO:0000256" key="4">
    <source>
        <dbReference type="ARBA" id="ARBA00023186"/>
    </source>
</evidence>
<evidence type="ECO:0000256" key="2">
    <source>
        <dbReference type="ARBA" id="ARBA00022490"/>
    </source>
</evidence>
<dbReference type="AlphaFoldDB" id="D9PII6"/>
<evidence type="ECO:0000313" key="5">
    <source>
        <dbReference type="EMBL" id="EFK96623.1"/>
    </source>
</evidence>
<proteinExistence type="predicted"/>
<evidence type="ECO:0000256" key="1">
    <source>
        <dbReference type="ARBA" id="ARBA00004496"/>
    </source>
</evidence>
<comment type="caution">
    <text evidence="5">The sequence shown here is derived from an EMBL/GenBank/DDBJ whole genome shotgun (WGS) entry which is preliminary data.</text>
</comment>
<dbReference type="InterPro" id="IPR008622">
    <property type="entry name" value="FliT"/>
</dbReference>
<comment type="subcellular location">
    <subcellularLocation>
        <location evidence="1">Cytoplasm</location>
    </subcellularLocation>
</comment>
<evidence type="ECO:0000256" key="3">
    <source>
        <dbReference type="ARBA" id="ARBA00022795"/>
    </source>
</evidence>
<gene>
    <name evidence="5" type="ORF">LDC_1345</name>
</gene>
<sequence length="100" mass="11264">MNAATLEQALDLTEQMLMLALQQEWEQLNQLEALQRETIQSFFNQGAVLTQNDQSLIIKINSLLDQVIALSEDQMHSLNDQMTQMKKGRAAAKAYGQGEP</sequence>
<evidence type="ECO:0008006" key="6">
    <source>
        <dbReference type="Google" id="ProtNLM"/>
    </source>
</evidence>
<name>D9PII6_9ZZZZ</name>
<protein>
    <recommendedName>
        <fullName evidence="6">Flagellar protein FliT</fullName>
    </recommendedName>
</protein>
<keyword evidence="4" id="KW-0143">Chaperone</keyword>
<dbReference type="Pfam" id="PF05400">
    <property type="entry name" value="FliT"/>
    <property type="match status" value="1"/>
</dbReference>
<accession>D9PII6</accession>
<keyword evidence="3" id="KW-1005">Bacterial flagellum biogenesis</keyword>